<protein>
    <submittedName>
        <fullName evidence="2">Uncharacterized protein</fullName>
    </submittedName>
</protein>
<reference evidence="2" key="2">
    <citation type="submission" date="2025-09" db="UniProtKB">
        <authorList>
            <consortium name="Ensembl"/>
        </authorList>
    </citation>
    <scope>IDENTIFICATION</scope>
</reference>
<dbReference type="Proteomes" id="UP000694392">
    <property type="component" value="Unplaced"/>
</dbReference>
<proteinExistence type="predicted"/>
<reference evidence="2" key="1">
    <citation type="submission" date="2025-08" db="UniProtKB">
        <authorList>
            <consortium name="Ensembl"/>
        </authorList>
    </citation>
    <scope>IDENTIFICATION</scope>
</reference>
<feature type="region of interest" description="Disordered" evidence="1">
    <location>
        <begin position="54"/>
        <end position="76"/>
    </location>
</feature>
<evidence type="ECO:0000313" key="2">
    <source>
        <dbReference type="Ensembl" id="ENSSPUP00000005413.1"/>
    </source>
</evidence>
<dbReference type="AlphaFoldDB" id="A0A8D0G9Q1"/>
<accession>A0A8D0G9Q1</accession>
<sequence length="97" mass="10981">SSNKEGEFHKELIEPVDSDFRSPIKKHVKGVKTQKSNENFKCKNAARQFLDEEAELSEQEAENISSDESLDSENELNSSLAHFLNDETQITQVLNGK</sequence>
<name>A0A8D0G9Q1_SPHPU</name>
<organism evidence="2 3">
    <name type="scientific">Sphenodon punctatus</name>
    <name type="common">Tuatara</name>
    <name type="synonym">Hatteria punctata</name>
    <dbReference type="NCBI Taxonomy" id="8508"/>
    <lineage>
        <taxon>Eukaryota</taxon>
        <taxon>Metazoa</taxon>
        <taxon>Chordata</taxon>
        <taxon>Craniata</taxon>
        <taxon>Vertebrata</taxon>
        <taxon>Euteleostomi</taxon>
        <taxon>Lepidosauria</taxon>
        <taxon>Sphenodontia</taxon>
        <taxon>Sphenodontidae</taxon>
        <taxon>Sphenodon</taxon>
    </lineage>
</organism>
<keyword evidence="3" id="KW-1185">Reference proteome</keyword>
<evidence type="ECO:0000256" key="1">
    <source>
        <dbReference type="SAM" id="MobiDB-lite"/>
    </source>
</evidence>
<dbReference type="Ensembl" id="ENSSPUT00000005749.1">
    <property type="protein sequence ID" value="ENSSPUP00000005413.1"/>
    <property type="gene ID" value="ENSSPUG00000004169.1"/>
</dbReference>
<evidence type="ECO:0000313" key="3">
    <source>
        <dbReference type="Proteomes" id="UP000694392"/>
    </source>
</evidence>